<comment type="caution">
    <text evidence="2">The sequence shown here is derived from an EMBL/GenBank/DDBJ whole genome shotgun (WGS) entry which is preliminary data.</text>
</comment>
<name>A0A7Z7FI16_9BURK</name>
<accession>A0A7Z7FI16</accession>
<evidence type="ECO:0000313" key="3">
    <source>
        <dbReference type="Proteomes" id="UP000198900"/>
    </source>
</evidence>
<dbReference type="AlphaFoldDB" id="A0A7Z7FI16"/>
<proteinExistence type="predicted"/>
<organism evidence="2 3">
    <name type="scientific">Paraburkholderia steynii</name>
    <dbReference type="NCBI Taxonomy" id="1245441"/>
    <lineage>
        <taxon>Bacteria</taxon>
        <taxon>Pseudomonadati</taxon>
        <taxon>Pseudomonadota</taxon>
        <taxon>Betaproteobacteria</taxon>
        <taxon>Burkholderiales</taxon>
        <taxon>Burkholderiaceae</taxon>
        <taxon>Paraburkholderia</taxon>
    </lineage>
</organism>
<reference evidence="2" key="1">
    <citation type="submission" date="2016-10" db="EMBL/GenBank/DDBJ databases">
        <authorList>
            <person name="Varghese N."/>
            <person name="Submissions S."/>
        </authorList>
    </citation>
    <scope>NUCLEOTIDE SEQUENCE [LARGE SCALE GENOMIC DNA]</scope>
    <source>
        <strain evidence="2">YR281</strain>
    </source>
</reference>
<gene>
    <name evidence="2" type="ORF">SAMN04487926_106283</name>
</gene>
<dbReference type="EMBL" id="FNDI01000006">
    <property type="protein sequence ID" value="SDH66307.1"/>
    <property type="molecule type" value="Genomic_DNA"/>
</dbReference>
<protein>
    <submittedName>
        <fullName evidence="2">Uncharacterized protein</fullName>
    </submittedName>
</protein>
<evidence type="ECO:0000256" key="1">
    <source>
        <dbReference type="SAM" id="MobiDB-lite"/>
    </source>
</evidence>
<feature type="compositionally biased region" description="Basic and acidic residues" evidence="1">
    <location>
        <begin position="19"/>
        <end position="31"/>
    </location>
</feature>
<sequence length="128" mass="13446">MVDVVLALLGDGYGGQGRARFDGGGSREKRTTGSRRHGGETGRQGALGAILYSVIRDSHVEAGTRALMQAQGSTAPRRAMSRFLLISCHEATGGTRRAFRLARAMPATTQASAMPCASVGRSSRNTIP</sequence>
<feature type="region of interest" description="Disordered" evidence="1">
    <location>
        <begin position="18"/>
        <end position="42"/>
    </location>
</feature>
<dbReference type="Proteomes" id="UP000198900">
    <property type="component" value="Unassembled WGS sequence"/>
</dbReference>
<keyword evidence="3" id="KW-1185">Reference proteome</keyword>
<evidence type="ECO:0000313" key="2">
    <source>
        <dbReference type="EMBL" id="SDH66307.1"/>
    </source>
</evidence>